<dbReference type="InterPro" id="IPR025870">
    <property type="entry name" value="Glyoxalase-like_dom"/>
</dbReference>
<organism evidence="2 3">
    <name type="scientific">Fusarium venenatum</name>
    <dbReference type="NCBI Taxonomy" id="56646"/>
    <lineage>
        <taxon>Eukaryota</taxon>
        <taxon>Fungi</taxon>
        <taxon>Dikarya</taxon>
        <taxon>Ascomycota</taxon>
        <taxon>Pezizomycotina</taxon>
        <taxon>Sordariomycetes</taxon>
        <taxon>Hypocreomycetidae</taxon>
        <taxon>Hypocreales</taxon>
        <taxon>Nectriaceae</taxon>
        <taxon>Fusarium</taxon>
    </lineage>
</organism>
<dbReference type="AlphaFoldDB" id="A0A2L2SXH9"/>
<dbReference type="KEGG" id="fvn:FVRRES_06004"/>
<feature type="domain" description="Glyoxalase-like" evidence="1">
    <location>
        <begin position="5"/>
        <end position="194"/>
    </location>
</feature>
<dbReference type="InterPro" id="IPR029068">
    <property type="entry name" value="Glyas_Bleomycin-R_OHBP_Dase"/>
</dbReference>
<evidence type="ECO:0000313" key="3">
    <source>
        <dbReference type="Proteomes" id="UP000245910"/>
    </source>
</evidence>
<evidence type="ECO:0000259" key="1">
    <source>
        <dbReference type="Pfam" id="PF13468"/>
    </source>
</evidence>
<name>A0A2L2SXH9_9HYPO</name>
<reference evidence="3" key="1">
    <citation type="submission" date="2014-10" db="EMBL/GenBank/DDBJ databases">
        <authorList>
            <person name="King R."/>
        </authorList>
    </citation>
    <scope>NUCLEOTIDE SEQUENCE [LARGE SCALE GENOMIC DNA]</scope>
    <source>
        <strain evidence="3">A3/5</strain>
    </source>
</reference>
<dbReference type="OrthoDB" id="408973at2759"/>
<dbReference type="EMBL" id="LN649230">
    <property type="protein sequence ID" value="CEI61568.1"/>
    <property type="molecule type" value="Genomic_DNA"/>
</dbReference>
<accession>A0A2L2SXH9</accession>
<dbReference type="Pfam" id="PF13468">
    <property type="entry name" value="Glyoxalase_3"/>
    <property type="match status" value="1"/>
</dbReference>
<dbReference type="Proteomes" id="UP000245910">
    <property type="component" value="Chromosome II"/>
</dbReference>
<dbReference type="RefSeq" id="XP_025585288.1">
    <property type="nucleotide sequence ID" value="XM_025734485.2"/>
</dbReference>
<dbReference type="PANTHER" id="PTHR40265:SF1">
    <property type="entry name" value="GLYOXALASE-LIKE DOMAIN-CONTAINING PROTEIN"/>
    <property type="match status" value="1"/>
</dbReference>
<evidence type="ECO:0000313" key="2">
    <source>
        <dbReference type="EMBL" id="CEI61568.1"/>
    </source>
</evidence>
<dbReference type="GeneID" id="37257643"/>
<protein>
    <recommendedName>
        <fullName evidence="1">Glyoxalase-like domain-containing protein</fullName>
    </recommendedName>
</protein>
<dbReference type="Gene3D" id="3.10.180.10">
    <property type="entry name" value="2,3-Dihydroxybiphenyl 1,2-Dioxygenase, domain 1"/>
    <property type="match status" value="1"/>
</dbReference>
<keyword evidence="3" id="KW-1185">Reference proteome</keyword>
<sequence length="270" mass="30051">MTPTLDHIVILVSYQTLQKLPKSLENVLTVIDGGTHADGRTVNKLIEFSDGVYIELIAFQEGLDREQRKAHRWGELEENTIVDWAYTLPNEEEFGTIQKQVKESSTKVAYHDPVPGGRLRPDGVELKWSVASAYNVSGQPLQPGKAPFWCLDRTQRHLRVPYQNDDGSQPSYTKHPSRATGVSSVSVFVPQPDRDTIAQVYNGIHGSSPERETWHFIVHSGSTQGKHLLTLENSQDEQRNIRLTLLGDYGSPSNIEIVPGLTVGIDSGAQ</sequence>
<dbReference type="PANTHER" id="PTHR40265">
    <property type="entry name" value="BLL2707 PROTEIN"/>
    <property type="match status" value="1"/>
</dbReference>
<proteinExistence type="predicted"/>